<dbReference type="AlphaFoldDB" id="A0A850HLJ1"/>
<keyword evidence="2" id="KW-0812">Transmembrane</keyword>
<protein>
    <submittedName>
        <fullName evidence="4">Class B sortase</fullName>
        <ecNumber evidence="4">3.4.22.71</ecNumber>
    </submittedName>
</protein>
<dbReference type="CDD" id="cd05826">
    <property type="entry name" value="Sortase_B"/>
    <property type="match status" value="1"/>
</dbReference>
<evidence type="ECO:0000313" key="5">
    <source>
        <dbReference type="Proteomes" id="UP000528555"/>
    </source>
</evidence>
<evidence type="ECO:0000256" key="1">
    <source>
        <dbReference type="PIRSR" id="PIRSR605754-1"/>
    </source>
</evidence>
<dbReference type="EC" id="3.4.22.71" evidence="4"/>
<feature type="active site" description="Acyl-thioester intermediate" evidence="1">
    <location>
        <position position="246"/>
    </location>
</feature>
<evidence type="ECO:0000313" key="3">
    <source>
        <dbReference type="EMBL" id="NSK14825.1"/>
    </source>
</evidence>
<reference evidence="5 6" key="1">
    <citation type="journal article" date="2020" name="Cell Host Microbe">
        <title>Functional and Genomic Variation between Human-Derived Isolates of Lachnospiraceae Reveals Inter- and Intra-Species Diversity.</title>
        <authorList>
            <person name="Sorbara M.T."/>
            <person name="Littmann E.R."/>
            <person name="Fontana E."/>
            <person name="Moody T.U."/>
            <person name="Kohout C.E."/>
            <person name="Gjonbalaj M."/>
            <person name="Eaton V."/>
            <person name="Seok R."/>
            <person name="Leiner I.M."/>
            <person name="Pamer E.G."/>
        </authorList>
    </citation>
    <scope>NUCLEOTIDE SEQUENCE [LARGE SCALE GENOMIC DNA]</scope>
    <source>
        <strain evidence="4 5">MSK.17.11</strain>
        <strain evidence="3 6">MSK.17.38</strain>
    </source>
</reference>
<evidence type="ECO:0000313" key="4">
    <source>
        <dbReference type="EMBL" id="NVH58599.1"/>
    </source>
</evidence>
<name>A0A850HLJ1_9FIRM</name>
<keyword evidence="4" id="KW-0378">Hydrolase</keyword>
<reference evidence="4" key="2">
    <citation type="submission" date="2020-02" db="EMBL/GenBank/DDBJ databases">
        <authorList>
            <person name="Littmann E."/>
            <person name="Sorbara M."/>
        </authorList>
    </citation>
    <scope>NUCLEOTIDE SEQUENCE</scope>
    <source>
        <strain evidence="4">MSK.17.11</strain>
        <strain evidence="3">MSK.17.38</strain>
    </source>
</reference>
<evidence type="ECO:0000313" key="6">
    <source>
        <dbReference type="Proteomes" id="UP000701680"/>
    </source>
</evidence>
<keyword evidence="5" id="KW-1185">Reference proteome</keyword>
<feature type="transmembrane region" description="Helical" evidence="2">
    <location>
        <begin position="25"/>
        <end position="47"/>
    </location>
</feature>
<feature type="active site" description="Proton donor/acceptor" evidence="1">
    <location>
        <position position="147"/>
    </location>
</feature>
<dbReference type="Gene3D" id="2.40.260.10">
    <property type="entry name" value="Sortase"/>
    <property type="match status" value="1"/>
</dbReference>
<gene>
    <name evidence="4" type="primary">srtB</name>
    <name evidence="4" type="ORF">G5A66_08065</name>
    <name evidence="3" type="ORF">G5A75_08085</name>
</gene>
<accession>A0A850HLJ1</accession>
<organism evidence="4 5">
    <name type="scientific">Dorea phocaeensis</name>
    <dbReference type="NCBI Taxonomy" id="2040291"/>
    <lineage>
        <taxon>Bacteria</taxon>
        <taxon>Bacillati</taxon>
        <taxon>Bacillota</taxon>
        <taxon>Clostridia</taxon>
        <taxon>Lachnospirales</taxon>
        <taxon>Lachnospiraceae</taxon>
        <taxon>Dorea</taxon>
    </lineage>
</organism>
<dbReference type="EMBL" id="JAAITX010000004">
    <property type="protein sequence ID" value="NVH58599.1"/>
    <property type="molecule type" value="Genomic_DNA"/>
</dbReference>
<dbReference type="GO" id="GO:0016787">
    <property type="term" value="F:hydrolase activity"/>
    <property type="evidence" value="ECO:0007669"/>
    <property type="project" value="UniProtKB-KW"/>
</dbReference>
<evidence type="ECO:0000256" key="2">
    <source>
        <dbReference type="SAM" id="Phobius"/>
    </source>
</evidence>
<dbReference type="OrthoDB" id="9806013at2"/>
<dbReference type="Proteomes" id="UP000701680">
    <property type="component" value="Unassembled WGS sequence"/>
</dbReference>
<dbReference type="Proteomes" id="UP000528555">
    <property type="component" value="Unassembled WGS sequence"/>
</dbReference>
<dbReference type="EMBL" id="JAAIUO010000004">
    <property type="protein sequence ID" value="NSK14825.1"/>
    <property type="molecule type" value="Genomic_DNA"/>
</dbReference>
<dbReference type="SUPFAM" id="SSF63817">
    <property type="entry name" value="Sortase"/>
    <property type="match status" value="1"/>
</dbReference>
<dbReference type="InterPro" id="IPR023365">
    <property type="entry name" value="Sortase_dom-sf"/>
</dbReference>
<dbReference type="InterPro" id="IPR009835">
    <property type="entry name" value="SrtB"/>
</dbReference>
<keyword evidence="2" id="KW-0472">Membrane</keyword>
<keyword evidence="2" id="KW-1133">Transmembrane helix</keyword>
<dbReference type="NCBIfam" id="TIGR03064">
    <property type="entry name" value="sortase_srtB"/>
    <property type="match status" value="1"/>
</dbReference>
<comment type="caution">
    <text evidence="4">The sequence shown here is derived from an EMBL/GenBank/DDBJ whole genome shotgun (WGS) entry which is preliminary data.</text>
</comment>
<sequence>MQKERQTTKGSKIVGHKISGYIQRFLNFIISFVLILIFIIAAAYALFVLNDNRRIYSAAENVQEDMLKLKPDEEKPDFSKLCSINPDVCAWLTMDGTHIDYPVLQGETNLTYINRDIYGQFALAGSIFLDCQNAKDFTDSYNLLYGHHMDGGNMFGDLDLYKKSEFFEKHDTGTLLLPNKVYDLKVAAVLITGVSDERIFQLQNWPPKWKDGQLDYIRSQALFVRDDVLNALEKCEHPQLISLTTCTSEFTDARTVVLAQMIPVEDKDRKE</sequence>
<proteinExistence type="predicted"/>